<proteinExistence type="predicted"/>
<sequence length="443" mass="48636">MVHRVAQCRARLGDLDGAFDALRSALELGFRDLDVLVSDPHLAALRQDERWPLAPLAPGRAGDLELFAREVKRRAFRHTSVDAEVELLRPGVDRLSDAEFLVGLSRIVAALGDGHARVDPPADRADLHLAVPLRFEHFTDGVFVTAAAPEQADLLGAEVLAFDGVELDEVLARVDRIVGRDNAYGALAGVTRKLPRTTLLHALGVARHDDRVTLWLAAGTEVTVPARPVSKGESDARPCPPGWSFLLAPPLPLYLRNAGAPYWYTDQPDDDLLYVQINSVTDDPAEPFAAFVAGLFADLARRAPRRLVIDLRWNEGGNTFLTVPFLHRLVAYTGEIFVVIGRHTLSAAQNLSTMIANHTPALFVGEPTGSSPNFVGETAPFELPHSRFQVNVSDLYWQTSWPMDHRTWLPPDLYTPPTFAAYARKEDPALDAIRALSPGIICE</sequence>
<accession>A0A239N8S5</accession>
<name>A0A239N8S5_9ACTN</name>
<keyword evidence="2" id="KW-1185">Reference proteome</keyword>
<dbReference type="EMBL" id="FZPH01000008">
    <property type="protein sequence ID" value="SNT51316.1"/>
    <property type="molecule type" value="Genomic_DNA"/>
</dbReference>
<reference evidence="1 2" key="1">
    <citation type="submission" date="2017-06" db="EMBL/GenBank/DDBJ databases">
        <authorList>
            <person name="Kim H.J."/>
            <person name="Triplett B.A."/>
        </authorList>
    </citation>
    <scope>NUCLEOTIDE SEQUENCE [LARGE SCALE GENOMIC DNA]</scope>
    <source>
        <strain evidence="1 2">CGMCC 4.5593</strain>
    </source>
</reference>
<dbReference type="InterPro" id="IPR029045">
    <property type="entry name" value="ClpP/crotonase-like_dom_sf"/>
</dbReference>
<dbReference type="AlphaFoldDB" id="A0A239N8S5"/>
<dbReference type="Proteomes" id="UP000198362">
    <property type="component" value="Unassembled WGS sequence"/>
</dbReference>
<protein>
    <recommendedName>
        <fullName evidence="3">Peptidase family S41</fullName>
    </recommendedName>
</protein>
<organism evidence="1 2">
    <name type="scientific">Asanoa hainanensis</name>
    <dbReference type="NCBI Taxonomy" id="560556"/>
    <lineage>
        <taxon>Bacteria</taxon>
        <taxon>Bacillati</taxon>
        <taxon>Actinomycetota</taxon>
        <taxon>Actinomycetes</taxon>
        <taxon>Micromonosporales</taxon>
        <taxon>Micromonosporaceae</taxon>
        <taxon>Asanoa</taxon>
    </lineage>
</organism>
<evidence type="ECO:0008006" key="3">
    <source>
        <dbReference type="Google" id="ProtNLM"/>
    </source>
</evidence>
<gene>
    <name evidence="1" type="ORF">SAMN05421812_1084</name>
</gene>
<dbReference type="SUPFAM" id="SSF52096">
    <property type="entry name" value="ClpP/crotonase"/>
    <property type="match status" value="1"/>
</dbReference>
<dbReference type="Gene3D" id="3.90.226.10">
    <property type="entry name" value="2-enoyl-CoA Hydratase, Chain A, domain 1"/>
    <property type="match status" value="2"/>
</dbReference>
<evidence type="ECO:0000313" key="1">
    <source>
        <dbReference type="EMBL" id="SNT51316.1"/>
    </source>
</evidence>
<evidence type="ECO:0000313" key="2">
    <source>
        <dbReference type="Proteomes" id="UP000198362"/>
    </source>
</evidence>